<dbReference type="Proteomes" id="UP001156706">
    <property type="component" value="Unassembled WGS sequence"/>
</dbReference>
<evidence type="ECO:0000256" key="1">
    <source>
        <dbReference type="ARBA" id="ARBA00001961"/>
    </source>
</evidence>
<feature type="domain" description="Fe2OG dioxygenase" evidence="7">
    <location>
        <begin position="88"/>
        <end position="178"/>
    </location>
</feature>
<dbReference type="EMBL" id="BSOG01000005">
    <property type="protein sequence ID" value="GLR14630.1"/>
    <property type="molecule type" value="Genomic_DNA"/>
</dbReference>
<sequence>MTITSYGKGVFTIANYLSPSECAHYIAMGEHMGYEESEVSLHTGSRLMKEIRNNQRVIFDDPAMAAHLFERARTTLPAEILGWRLQGFNERMRFYRYGPSEYFRWHKDGSYRRDVEEESMLTFMIYLNDDFDGGNTEFKALTIAPQQGMALVFPHRIVHQGNETSAGTKYVLRTDVMYRLRDGWALGEAGNTAPSQA</sequence>
<evidence type="ECO:0000313" key="8">
    <source>
        <dbReference type="EMBL" id="GLR14630.1"/>
    </source>
</evidence>
<evidence type="ECO:0000256" key="5">
    <source>
        <dbReference type="ARBA" id="ARBA00023002"/>
    </source>
</evidence>
<proteinExistence type="predicted"/>
<evidence type="ECO:0000313" key="9">
    <source>
        <dbReference type="Proteomes" id="UP001156706"/>
    </source>
</evidence>
<dbReference type="SMART" id="SM00702">
    <property type="entry name" value="P4Hc"/>
    <property type="match status" value="1"/>
</dbReference>
<keyword evidence="6" id="KW-0408">Iron</keyword>
<comment type="caution">
    <text evidence="8">The sequence shown here is derived from an EMBL/GenBank/DDBJ whole genome shotgun (WGS) entry which is preliminary data.</text>
</comment>
<dbReference type="PROSITE" id="PS51471">
    <property type="entry name" value="FE2OG_OXY"/>
    <property type="match status" value="1"/>
</dbReference>
<keyword evidence="2" id="KW-0479">Metal-binding</keyword>
<dbReference type="Pfam" id="PF13640">
    <property type="entry name" value="2OG-FeII_Oxy_3"/>
    <property type="match status" value="1"/>
</dbReference>
<evidence type="ECO:0000256" key="4">
    <source>
        <dbReference type="ARBA" id="ARBA00022964"/>
    </source>
</evidence>
<evidence type="ECO:0000256" key="2">
    <source>
        <dbReference type="ARBA" id="ARBA00022723"/>
    </source>
</evidence>
<name>A0ABQ5YI00_9NEIS</name>
<gene>
    <name evidence="8" type="ORF">GCM10007907_34200</name>
</gene>
<dbReference type="InterPro" id="IPR005123">
    <property type="entry name" value="Oxoglu/Fe-dep_dioxygenase_dom"/>
</dbReference>
<reference evidence="9" key="1">
    <citation type="journal article" date="2019" name="Int. J. Syst. Evol. Microbiol.">
        <title>The Global Catalogue of Microorganisms (GCM) 10K type strain sequencing project: providing services to taxonomists for standard genome sequencing and annotation.</title>
        <authorList>
            <consortium name="The Broad Institute Genomics Platform"/>
            <consortium name="The Broad Institute Genome Sequencing Center for Infectious Disease"/>
            <person name="Wu L."/>
            <person name="Ma J."/>
        </authorList>
    </citation>
    <scope>NUCLEOTIDE SEQUENCE [LARGE SCALE GENOMIC DNA]</scope>
    <source>
        <strain evidence="9">NBRC 110044</strain>
    </source>
</reference>
<keyword evidence="9" id="KW-1185">Reference proteome</keyword>
<keyword evidence="5" id="KW-0560">Oxidoreductase</keyword>
<dbReference type="InterPro" id="IPR006620">
    <property type="entry name" value="Pro_4_hyd_alph"/>
</dbReference>
<comment type="cofactor">
    <cofactor evidence="1">
        <name>L-ascorbate</name>
        <dbReference type="ChEBI" id="CHEBI:38290"/>
    </cofactor>
</comment>
<dbReference type="PANTHER" id="PTHR10869:SF246">
    <property type="entry name" value="TRANSMEMBRANE PROLYL 4-HYDROXYLASE"/>
    <property type="match status" value="1"/>
</dbReference>
<protein>
    <recommendedName>
        <fullName evidence="7">Fe2OG dioxygenase domain-containing protein</fullName>
    </recommendedName>
</protein>
<dbReference type="RefSeq" id="WP_284197703.1">
    <property type="nucleotide sequence ID" value="NZ_BSOG01000005.1"/>
</dbReference>
<dbReference type="InterPro" id="IPR044862">
    <property type="entry name" value="Pro_4_hyd_alph_FE2OG_OXY"/>
</dbReference>
<dbReference type="Gene3D" id="2.60.120.620">
    <property type="entry name" value="q2cbj1_9rhob like domain"/>
    <property type="match status" value="1"/>
</dbReference>
<evidence type="ECO:0000259" key="7">
    <source>
        <dbReference type="PROSITE" id="PS51471"/>
    </source>
</evidence>
<evidence type="ECO:0000256" key="3">
    <source>
        <dbReference type="ARBA" id="ARBA00022896"/>
    </source>
</evidence>
<dbReference type="SUPFAM" id="SSF51197">
    <property type="entry name" value="Clavaminate synthase-like"/>
    <property type="match status" value="1"/>
</dbReference>
<keyword evidence="3" id="KW-0847">Vitamin C</keyword>
<dbReference type="PANTHER" id="PTHR10869">
    <property type="entry name" value="PROLYL 4-HYDROXYLASE ALPHA SUBUNIT"/>
    <property type="match status" value="1"/>
</dbReference>
<organism evidence="8 9">
    <name type="scientific">Chitinimonas prasina</name>
    <dbReference type="NCBI Taxonomy" id="1434937"/>
    <lineage>
        <taxon>Bacteria</taxon>
        <taxon>Pseudomonadati</taxon>
        <taxon>Pseudomonadota</taxon>
        <taxon>Betaproteobacteria</taxon>
        <taxon>Neisseriales</taxon>
        <taxon>Chitinibacteraceae</taxon>
        <taxon>Chitinimonas</taxon>
    </lineage>
</organism>
<evidence type="ECO:0000256" key="6">
    <source>
        <dbReference type="ARBA" id="ARBA00023004"/>
    </source>
</evidence>
<accession>A0ABQ5YI00</accession>
<keyword evidence="4" id="KW-0223">Dioxygenase</keyword>
<dbReference type="InterPro" id="IPR045054">
    <property type="entry name" value="P4HA-like"/>
</dbReference>